<evidence type="ECO:0000313" key="16">
    <source>
        <dbReference type="Proteomes" id="UP000286510"/>
    </source>
</evidence>
<dbReference type="InterPro" id="IPR017455">
    <property type="entry name" value="Znf_FYVE-rel"/>
</dbReference>
<evidence type="ECO:0000313" key="10">
    <source>
        <dbReference type="EMBL" id="RHZ07082.1"/>
    </source>
</evidence>
<dbReference type="InterPro" id="IPR011011">
    <property type="entry name" value="Znf_FYVE_PHD"/>
</dbReference>
<keyword evidence="1" id="KW-0479">Metal-binding</keyword>
<comment type="caution">
    <text evidence="7">The sequence shown here is derived from an EMBL/GenBank/DDBJ whole genome shotgun (WGS) entry which is preliminary data.</text>
</comment>
<dbReference type="Proteomes" id="UP000266643">
    <property type="component" value="Unassembled WGS sequence"/>
</dbReference>
<feature type="region of interest" description="Disordered" evidence="5">
    <location>
        <begin position="454"/>
        <end position="498"/>
    </location>
</feature>
<gene>
    <name evidence="11" type="ORF">DYB26_001565</name>
    <name evidence="7" type="ORF">DYB30_003740</name>
    <name evidence="9" type="ORF">DYB35_000405</name>
    <name evidence="10" type="ORF">DYB37_003737</name>
    <name evidence="8" type="ORF">DYB38_001247</name>
</gene>
<evidence type="ECO:0000313" key="7">
    <source>
        <dbReference type="EMBL" id="RHY63218.1"/>
    </source>
</evidence>
<dbReference type="PANTHER" id="PTHR43102">
    <property type="entry name" value="SLR1143 PROTEIN"/>
    <property type="match status" value="1"/>
</dbReference>
<feature type="compositionally biased region" description="Basic and acidic residues" evidence="5">
    <location>
        <begin position="479"/>
        <end position="489"/>
    </location>
</feature>
<dbReference type="InterPro" id="IPR013083">
    <property type="entry name" value="Znf_RING/FYVE/PHD"/>
</dbReference>
<evidence type="ECO:0000259" key="6">
    <source>
        <dbReference type="PROSITE" id="PS50178"/>
    </source>
</evidence>
<evidence type="ECO:0000256" key="1">
    <source>
        <dbReference type="ARBA" id="ARBA00022723"/>
    </source>
</evidence>
<dbReference type="SUPFAM" id="SSF57903">
    <property type="entry name" value="FYVE/PHD zinc finger"/>
    <property type="match status" value="1"/>
</dbReference>
<feature type="compositionally biased region" description="Polar residues" evidence="5">
    <location>
        <begin position="454"/>
        <end position="465"/>
    </location>
</feature>
<feature type="domain" description="FYVE-type" evidence="6">
    <location>
        <begin position="295"/>
        <end position="357"/>
    </location>
</feature>
<name>A0A397DJG0_APHAT</name>
<keyword evidence="3" id="KW-0862">Zinc</keyword>
<dbReference type="GO" id="GO:0008270">
    <property type="term" value="F:zinc ion binding"/>
    <property type="evidence" value="ECO:0007669"/>
    <property type="project" value="UniProtKB-KW"/>
</dbReference>
<evidence type="ECO:0000256" key="3">
    <source>
        <dbReference type="ARBA" id="ARBA00022833"/>
    </source>
</evidence>
<dbReference type="Gene3D" id="3.30.40.10">
    <property type="entry name" value="Zinc/RING finger domain, C3HC4 (zinc finger)"/>
    <property type="match status" value="1"/>
</dbReference>
<dbReference type="Proteomes" id="UP000285430">
    <property type="component" value="Unassembled WGS sequence"/>
</dbReference>
<evidence type="ECO:0000313" key="14">
    <source>
        <dbReference type="Proteomes" id="UP000285430"/>
    </source>
</evidence>
<evidence type="ECO:0000313" key="11">
    <source>
        <dbReference type="EMBL" id="RHZ40516.1"/>
    </source>
</evidence>
<dbReference type="AlphaFoldDB" id="A0A397DJG0"/>
<dbReference type="CDD" id="cd15737">
    <property type="entry name" value="FYVE2_Vac1p_like"/>
    <property type="match status" value="1"/>
</dbReference>
<dbReference type="EMBL" id="QUTH01006486">
    <property type="protein sequence ID" value="RHZ07082.1"/>
    <property type="molecule type" value="Genomic_DNA"/>
</dbReference>
<dbReference type="EMBL" id="QUTD01005234">
    <property type="protein sequence ID" value="RHY63218.1"/>
    <property type="molecule type" value="Genomic_DNA"/>
</dbReference>
<feature type="region of interest" description="Disordered" evidence="5">
    <location>
        <begin position="194"/>
        <end position="222"/>
    </location>
</feature>
<dbReference type="Proteomes" id="UP000286510">
    <property type="component" value="Unassembled WGS sequence"/>
</dbReference>
<accession>A0A397DJG0</accession>
<evidence type="ECO:0000256" key="2">
    <source>
        <dbReference type="ARBA" id="ARBA00022771"/>
    </source>
</evidence>
<keyword evidence="2 4" id="KW-0863">Zinc-finger</keyword>
<organism evidence="7 13">
    <name type="scientific">Aphanomyces astaci</name>
    <name type="common">Crayfish plague agent</name>
    <dbReference type="NCBI Taxonomy" id="112090"/>
    <lineage>
        <taxon>Eukaryota</taxon>
        <taxon>Sar</taxon>
        <taxon>Stramenopiles</taxon>
        <taxon>Oomycota</taxon>
        <taxon>Saprolegniomycetes</taxon>
        <taxon>Saprolegniales</taxon>
        <taxon>Verrucalvaceae</taxon>
        <taxon>Aphanomyces</taxon>
    </lineage>
</organism>
<evidence type="ECO:0000313" key="15">
    <source>
        <dbReference type="Proteomes" id="UP000285712"/>
    </source>
</evidence>
<evidence type="ECO:0000313" key="13">
    <source>
        <dbReference type="Proteomes" id="UP000266643"/>
    </source>
</evidence>
<evidence type="ECO:0000256" key="5">
    <source>
        <dbReference type="SAM" id="MobiDB-lite"/>
    </source>
</evidence>
<dbReference type="EMBL" id="QUTC01004371">
    <property type="protein sequence ID" value="RHY65045.1"/>
    <property type="molecule type" value="Genomic_DNA"/>
</dbReference>
<evidence type="ECO:0000256" key="4">
    <source>
        <dbReference type="PROSITE-ProRule" id="PRU00091"/>
    </source>
</evidence>
<protein>
    <recommendedName>
        <fullName evidence="6">FYVE-type domain-containing protein</fullName>
    </recommendedName>
</protein>
<evidence type="ECO:0000313" key="9">
    <source>
        <dbReference type="EMBL" id="RHZ00641.1"/>
    </source>
</evidence>
<dbReference type="Pfam" id="PF01363">
    <property type="entry name" value="FYVE"/>
    <property type="match status" value="1"/>
</dbReference>
<dbReference type="Proteomes" id="UP000265716">
    <property type="component" value="Unassembled WGS sequence"/>
</dbReference>
<dbReference type="VEuPathDB" id="FungiDB:H257_09400"/>
<dbReference type="EMBL" id="QUTF01006512">
    <property type="protein sequence ID" value="RHZ40516.1"/>
    <property type="molecule type" value="Genomic_DNA"/>
</dbReference>
<evidence type="ECO:0000313" key="12">
    <source>
        <dbReference type="Proteomes" id="UP000265716"/>
    </source>
</evidence>
<dbReference type="Proteomes" id="UP000285712">
    <property type="component" value="Unassembled WGS sequence"/>
</dbReference>
<proteinExistence type="predicted"/>
<dbReference type="InterPro" id="IPR000306">
    <property type="entry name" value="Znf_FYVE"/>
</dbReference>
<sequence length="498" mass="54844">MNKTPDTPFLRRCKRLSMEPLGRDEYLQHVKLTHAKAHALMYTPPTSRFRFLKHVDGIDVSDDPAAWTCRVKATMTLRRPASAVMASMAGMARSSHDFRLHFYRYFRQSFVDGMHLHCDSKSDHVSVNYLVLRREDNTTYDMTFAATTMTFGRLPGQEKEKKNRDQGLVVVPLQACQVGVQVWESVVVPGLDDDVSDKDETASHGSGGSGVSGGKSSSSHDSHRRVAMVTSGIVVEALDPTQCRVSVVLQFGQQQDESARSTTTNGMSIWQQRLAQSALASLRTELVVLVPQTLWMFNEYCYLCYKTFGTFTRRHHCRLCGHSICSKCTENVPTDAMGVLQSDEPTTKKTVATCRPCGRRVCGDADEGAAEYLPAAAASSVAGFDGALSAMHAKMAATSLSSSDEKPINLIMDPRHHLSMRSTCVSSEMLPHSDRSGGAVDDIVLFQHTAASTRHLQQTSSTSYDQAPLHGRRFSQHSSGERSSDKSSSDRSQSSWGS</sequence>
<dbReference type="PROSITE" id="PS50178">
    <property type="entry name" value="ZF_FYVE"/>
    <property type="match status" value="1"/>
</dbReference>
<dbReference type="SMART" id="SM00064">
    <property type="entry name" value="FYVE"/>
    <property type="match status" value="1"/>
</dbReference>
<dbReference type="PANTHER" id="PTHR43102:SF2">
    <property type="entry name" value="GAF DOMAIN-CONTAINING PROTEIN"/>
    <property type="match status" value="1"/>
</dbReference>
<evidence type="ECO:0000313" key="8">
    <source>
        <dbReference type="EMBL" id="RHY65045.1"/>
    </source>
</evidence>
<reference evidence="12 13" key="1">
    <citation type="submission" date="2018-08" db="EMBL/GenBank/DDBJ databases">
        <title>Aphanomyces genome sequencing and annotation.</title>
        <authorList>
            <person name="Minardi D."/>
            <person name="Oidtmann B."/>
            <person name="Van Der Giezen M."/>
            <person name="Studholme D.J."/>
        </authorList>
    </citation>
    <scope>NUCLEOTIDE SEQUENCE [LARGE SCALE GENOMIC DNA]</scope>
    <source>
        <strain evidence="7 13">D2</strain>
        <strain evidence="10 14">Da</strain>
        <strain evidence="11 16">FDL457</strain>
        <strain evidence="8 12">SA</strain>
        <strain evidence="9 15">Sv</strain>
    </source>
</reference>
<dbReference type="EMBL" id="QUTG01001017">
    <property type="protein sequence ID" value="RHZ00641.1"/>
    <property type="molecule type" value="Genomic_DNA"/>
</dbReference>